<sequence>MKKFLTVLYGHAQSSTAQISQHQVAKIAKDFGFNELAIPTLSHGREGAAERSIRIEGILAGVEAGDLVLVQFPSWNELAFDRALVSQLKQRKTRLALFVNDVPFLMFESTSSLIQEYVAIFNQADLLIVPSETLYKQLVSYGVQVNRYVVQEMWDYIQPLHLDQPRFTRQVHFAGIPEKFRLEKEWPLDYPLTVYGEAPEEKNHPAFNYQGWLPQEDLMRRLSKGGFGLVWGGSEGPWHDYYHYNCIYKLSTYLAAGIPVIIPEDIGQKDIVVGNGLGLAISSLDELPDLLENFTKANYDKLLKNVAEFNLLIKNGYFTQKVLVETVHQMIRKDGHRAQSFKGKLTVFTYSQEIEAIEELIQNMPDYAFRIAAPTNMSPKLLQLKQYANCSLYPSADQSLFDRLIEETDIYLDINYQEEISGTIESCVAQELPILAFDSTCHRPDLISRRHIHSKGDVQGLACHIDCLMKEKESTASCRAVICTNTDQLEQLESLVVGCPEISFHIAAPTLMGDRLLDLKSYKNVMLYPQAGSEEMADLLAGADLYLDINHFTEVGHSVETAHRLGLEIFTFAGLAHQADLAGQHVYETEQIDTMVADLRKFAEKVGKQSEQLSSFQPQILSIDESLDYIEAHHPSVARFGDGEMAIISGLSIHYQHYDAKLADRLKEILGRTSDEDFMVCLADIFTGWDRYQKHFYDFWKDNLSIYRKTYARLCPAEWYGNSFISRPYSDLVDKRPSARYFEKLKALWQDRDLLIVEGKYSRSGVGNDLFKGAKSIRRVIAPHKNAYSQIDRIEAAILDEHQGALVLLMLGPTAKVIAYDLYQELDQVIDLGHIDSEYEWFLMGAETKVKLPAKHTAEHNYDENIAEAVDADYLSEIILDFSDGGE</sequence>
<dbReference type="Pfam" id="PF26334">
    <property type="entry name" value="Gtf3_N"/>
    <property type="match status" value="1"/>
</dbReference>
<keyword evidence="1 5" id="KW-0808">Transferase</keyword>
<organism evidence="5 6">
    <name type="scientific">Aerococcus sanguinicola</name>
    <dbReference type="NCBI Taxonomy" id="119206"/>
    <lineage>
        <taxon>Bacteria</taxon>
        <taxon>Bacillati</taxon>
        <taxon>Bacillota</taxon>
        <taxon>Bacilli</taxon>
        <taxon>Lactobacillales</taxon>
        <taxon>Aerococcaceae</taxon>
        <taxon>Aerococcus</taxon>
    </lineage>
</organism>
<feature type="domain" description="Glucosyltransferase 3-like C-terminal" evidence="4">
    <location>
        <begin position="171"/>
        <end position="325"/>
    </location>
</feature>
<dbReference type="Pfam" id="PF08759">
    <property type="entry name" value="GT-D"/>
    <property type="match status" value="1"/>
</dbReference>
<dbReference type="Pfam" id="PF26337">
    <property type="entry name" value="Gtf3_C"/>
    <property type="match status" value="1"/>
</dbReference>
<protein>
    <submittedName>
        <fullName evidence="5">SP_1767 family glycosyltransferase</fullName>
    </submittedName>
</protein>
<evidence type="ECO:0000313" key="6">
    <source>
        <dbReference type="Proteomes" id="UP000327148"/>
    </source>
</evidence>
<dbReference type="OrthoDB" id="9790931at2"/>
<evidence type="ECO:0000259" key="3">
    <source>
        <dbReference type="Pfam" id="PF26334"/>
    </source>
</evidence>
<reference evidence="5 6" key="1">
    <citation type="submission" date="2019-09" db="EMBL/GenBank/DDBJ databases">
        <title>Draft genome sequence assemblies of isolates from the urinary tract.</title>
        <authorList>
            <person name="Mores C.R."/>
            <person name="Putonti C."/>
            <person name="Wolfe A.J."/>
        </authorList>
    </citation>
    <scope>NUCLEOTIDE SEQUENCE [LARGE SCALE GENOMIC DNA]</scope>
    <source>
        <strain evidence="5 6">UMB623</strain>
    </source>
</reference>
<proteinExistence type="predicted"/>
<evidence type="ECO:0000313" key="5">
    <source>
        <dbReference type="EMBL" id="KAA9302356.1"/>
    </source>
</evidence>
<evidence type="ECO:0000256" key="1">
    <source>
        <dbReference type="ARBA" id="ARBA00022679"/>
    </source>
</evidence>
<dbReference type="RefSeq" id="WP_150983068.1">
    <property type="nucleotide sequence ID" value="NZ_VYWO01000001.1"/>
</dbReference>
<feature type="domain" description="Glucosyltransferase 3-like N-terminal" evidence="3">
    <location>
        <begin position="2"/>
        <end position="153"/>
    </location>
</feature>
<dbReference type="InterPro" id="IPR058591">
    <property type="entry name" value="Gtf3_N"/>
</dbReference>
<dbReference type="Gene3D" id="3.40.50.2000">
    <property type="entry name" value="Glycogen Phosphorylase B"/>
    <property type="match status" value="2"/>
</dbReference>
<dbReference type="GO" id="GO:0016740">
    <property type="term" value="F:transferase activity"/>
    <property type="evidence" value="ECO:0007669"/>
    <property type="project" value="UniProtKB-KW"/>
</dbReference>
<dbReference type="InterPro" id="IPR014869">
    <property type="entry name" value="GT-D"/>
</dbReference>
<evidence type="ECO:0000259" key="4">
    <source>
        <dbReference type="Pfam" id="PF26337"/>
    </source>
</evidence>
<dbReference type="EMBL" id="VYWO01000001">
    <property type="protein sequence ID" value="KAA9302356.1"/>
    <property type="molecule type" value="Genomic_DNA"/>
</dbReference>
<comment type="caution">
    <text evidence="5">The sequence shown here is derived from an EMBL/GenBank/DDBJ whole genome shotgun (WGS) entry which is preliminary data.</text>
</comment>
<feature type="domain" description="Glycosyltransferase GT-D fold" evidence="2">
    <location>
        <begin position="637"/>
        <end position="860"/>
    </location>
</feature>
<name>A0A5N1GPW6_9LACT</name>
<dbReference type="Proteomes" id="UP000327148">
    <property type="component" value="Unassembled WGS sequence"/>
</dbReference>
<accession>A0A5N1GPW6</accession>
<dbReference type="InterPro" id="IPR058592">
    <property type="entry name" value="Gtf3_C"/>
</dbReference>
<dbReference type="AlphaFoldDB" id="A0A5N1GPW6"/>
<gene>
    <name evidence="5" type="ORF">F6I03_03825</name>
</gene>
<evidence type="ECO:0000259" key="2">
    <source>
        <dbReference type="Pfam" id="PF08759"/>
    </source>
</evidence>
<dbReference type="NCBIfam" id="TIGR03728">
    <property type="entry name" value="glyco_access_1"/>
    <property type="match status" value="1"/>
</dbReference>